<dbReference type="OrthoDB" id="9775296at2"/>
<dbReference type="Pfam" id="PF00106">
    <property type="entry name" value="adh_short"/>
    <property type="match status" value="1"/>
</dbReference>
<dbReference type="InterPro" id="IPR036291">
    <property type="entry name" value="NAD(P)-bd_dom_sf"/>
</dbReference>
<dbReference type="InterPro" id="IPR051911">
    <property type="entry name" value="SDR_oxidoreductase"/>
</dbReference>
<dbReference type="EMBL" id="JYHV01000018">
    <property type="protein sequence ID" value="KJH81902.1"/>
    <property type="molecule type" value="Genomic_DNA"/>
</dbReference>
<comment type="similarity">
    <text evidence="1 3">Belongs to the short-chain dehydrogenases/reductases (SDR) family.</text>
</comment>
<dbReference type="Proteomes" id="UP000032487">
    <property type="component" value="Unassembled WGS sequence"/>
</dbReference>
<dbReference type="GO" id="GO:0016491">
    <property type="term" value="F:oxidoreductase activity"/>
    <property type="evidence" value="ECO:0007669"/>
    <property type="project" value="UniProtKB-KW"/>
</dbReference>
<protein>
    <submittedName>
        <fullName evidence="4">Short-chain dehydrogenase</fullName>
    </submittedName>
</protein>
<evidence type="ECO:0000313" key="5">
    <source>
        <dbReference type="Proteomes" id="UP000032487"/>
    </source>
</evidence>
<evidence type="ECO:0000256" key="1">
    <source>
        <dbReference type="ARBA" id="ARBA00006484"/>
    </source>
</evidence>
<dbReference type="PANTHER" id="PTHR43976:SF16">
    <property type="entry name" value="SHORT-CHAIN DEHYDROGENASE_REDUCTASE FAMILY PROTEIN"/>
    <property type="match status" value="1"/>
</dbReference>
<name>A0A0D9AME5_STUST</name>
<sequence length="277" mass="29862">MTKTWFITGTSSGLGRVLAERALTRGDHVIATARNLSALDDLKARYPEQLHPLALELTDTANIRQAVDAAFTQARRIDVIVSNAGYGLVGAAEELSDEQLARQLATNLTGSIQLIRAVLPHLRRQGGGRIVQISSEGGQVAYPGFSLYHASKWGIEGFIEAVAQEVAGFGIDFMLAEPGPTDTHFGAGIDYAQARPDYAGTPADNVRTALRSGSFPVKGDPERTVEVMMRAIDQRNPPFRLALGSAAYDNIHAALTKRLQELNAYKAEALFADKCPS</sequence>
<dbReference type="RefSeq" id="WP_045162261.1">
    <property type="nucleotide sequence ID" value="NZ_JYHV01000018.1"/>
</dbReference>
<dbReference type="AlphaFoldDB" id="A0A0D9AME5"/>
<organism evidence="4 5">
    <name type="scientific">Stutzerimonas stutzeri</name>
    <name type="common">Pseudomonas stutzeri</name>
    <dbReference type="NCBI Taxonomy" id="316"/>
    <lineage>
        <taxon>Bacteria</taxon>
        <taxon>Pseudomonadati</taxon>
        <taxon>Pseudomonadota</taxon>
        <taxon>Gammaproteobacteria</taxon>
        <taxon>Pseudomonadales</taxon>
        <taxon>Pseudomonadaceae</taxon>
        <taxon>Stutzerimonas</taxon>
    </lineage>
</organism>
<dbReference type="NCBIfam" id="NF005065">
    <property type="entry name" value="PRK06482.1"/>
    <property type="match status" value="1"/>
</dbReference>
<evidence type="ECO:0000256" key="2">
    <source>
        <dbReference type="ARBA" id="ARBA00023002"/>
    </source>
</evidence>
<evidence type="ECO:0000313" key="4">
    <source>
        <dbReference type="EMBL" id="KJH81902.1"/>
    </source>
</evidence>
<proteinExistence type="inferred from homology"/>
<reference evidence="4 5" key="1">
    <citation type="submission" date="2015-02" db="EMBL/GenBank/DDBJ databases">
        <title>Draft genome sequence of Pseudomonas stutzeri NT0128 isolated from wheat (Triticum turgidum) rhizosphere.</title>
        <authorList>
            <person name="Tovi N."/>
            <person name="Frenk S."/>
            <person name="Hadar Y."/>
            <person name="Minz D."/>
        </authorList>
    </citation>
    <scope>NUCLEOTIDE SEQUENCE [LARGE SCALE GENOMIC DNA]</scope>
    <source>
        <strain evidence="4 5">NT0128</strain>
    </source>
</reference>
<dbReference type="InterPro" id="IPR002347">
    <property type="entry name" value="SDR_fam"/>
</dbReference>
<keyword evidence="2" id="KW-0560">Oxidoreductase</keyword>
<dbReference type="PANTHER" id="PTHR43976">
    <property type="entry name" value="SHORT CHAIN DEHYDROGENASE"/>
    <property type="match status" value="1"/>
</dbReference>
<dbReference type="PRINTS" id="PR00080">
    <property type="entry name" value="SDRFAMILY"/>
</dbReference>
<gene>
    <name evidence="4" type="ORF">UF78_11000</name>
</gene>
<evidence type="ECO:0000256" key="3">
    <source>
        <dbReference type="RuleBase" id="RU000363"/>
    </source>
</evidence>
<dbReference type="SUPFAM" id="SSF51735">
    <property type="entry name" value="NAD(P)-binding Rossmann-fold domains"/>
    <property type="match status" value="1"/>
</dbReference>
<dbReference type="Gene3D" id="3.40.50.720">
    <property type="entry name" value="NAD(P)-binding Rossmann-like Domain"/>
    <property type="match status" value="1"/>
</dbReference>
<comment type="caution">
    <text evidence="4">The sequence shown here is derived from an EMBL/GenBank/DDBJ whole genome shotgun (WGS) entry which is preliminary data.</text>
</comment>
<dbReference type="CDD" id="cd05374">
    <property type="entry name" value="17beta-HSD-like_SDR_c"/>
    <property type="match status" value="1"/>
</dbReference>
<dbReference type="PATRIC" id="fig|316.101.peg.4416"/>
<accession>A0A0D9AME5</accession>
<dbReference type="PRINTS" id="PR00081">
    <property type="entry name" value="GDHRDH"/>
</dbReference>